<dbReference type="Proteomes" id="UP000001441">
    <property type="component" value="Chromosome"/>
</dbReference>
<dbReference type="eggNOG" id="COG2202">
    <property type="taxonomic scope" value="Bacteria"/>
</dbReference>
<evidence type="ECO:0000256" key="3">
    <source>
        <dbReference type="ARBA" id="ARBA00012438"/>
    </source>
</evidence>
<dbReference type="Gene3D" id="3.30.565.10">
    <property type="entry name" value="Histidine kinase-like ATPase, C-terminal domain"/>
    <property type="match status" value="1"/>
</dbReference>
<feature type="transmembrane region" description="Helical" evidence="14">
    <location>
        <begin position="26"/>
        <end position="45"/>
    </location>
</feature>
<feature type="domain" description="PAC" evidence="18">
    <location>
        <begin position="530"/>
        <end position="581"/>
    </location>
</feature>
<dbReference type="InterPro" id="IPR004358">
    <property type="entry name" value="Sig_transdc_His_kin-like_C"/>
</dbReference>
<dbReference type="InterPro" id="IPR000014">
    <property type="entry name" value="PAS"/>
</dbReference>
<evidence type="ECO:0000256" key="6">
    <source>
        <dbReference type="ARBA" id="ARBA00022692"/>
    </source>
</evidence>
<dbReference type="SMART" id="SM01079">
    <property type="entry name" value="CHASE"/>
    <property type="match status" value="1"/>
</dbReference>
<dbReference type="FunFam" id="3.30.565.10:FF:000006">
    <property type="entry name" value="Sensor histidine kinase WalK"/>
    <property type="match status" value="1"/>
</dbReference>
<dbReference type="CDD" id="cd00082">
    <property type="entry name" value="HisKA"/>
    <property type="match status" value="1"/>
</dbReference>
<dbReference type="PROSITE" id="PS50109">
    <property type="entry name" value="HIS_KIN"/>
    <property type="match status" value="1"/>
</dbReference>
<organism evidence="20 21">
    <name type="scientific">Allochromatium vinosum (strain ATCC 17899 / DSM 180 / NBRC 103801 / NCIMB 10441 / D)</name>
    <name type="common">Chromatium vinosum</name>
    <dbReference type="NCBI Taxonomy" id="572477"/>
    <lineage>
        <taxon>Bacteria</taxon>
        <taxon>Pseudomonadati</taxon>
        <taxon>Pseudomonadota</taxon>
        <taxon>Gammaproteobacteria</taxon>
        <taxon>Chromatiales</taxon>
        <taxon>Chromatiaceae</taxon>
        <taxon>Allochromatium</taxon>
    </lineage>
</organism>
<dbReference type="GO" id="GO:0000155">
    <property type="term" value="F:phosphorelay sensor kinase activity"/>
    <property type="evidence" value="ECO:0007669"/>
    <property type="project" value="InterPro"/>
</dbReference>
<dbReference type="Gene3D" id="3.40.50.2300">
    <property type="match status" value="1"/>
</dbReference>
<dbReference type="InterPro" id="IPR042240">
    <property type="entry name" value="CHASE_sf"/>
</dbReference>
<evidence type="ECO:0000259" key="19">
    <source>
        <dbReference type="PROSITE" id="PS50839"/>
    </source>
</evidence>
<dbReference type="Pfam" id="PF12860">
    <property type="entry name" value="PAS_7"/>
    <property type="match status" value="1"/>
</dbReference>
<dbReference type="KEGG" id="alv:Alvin_0723"/>
<dbReference type="InterPro" id="IPR003594">
    <property type="entry name" value="HATPase_dom"/>
</dbReference>
<dbReference type="eggNOG" id="COG3452">
    <property type="taxonomic scope" value="Bacteria"/>
</dbReference>
<dbReference type="EC" id="2.7.13.3" evidence="3"/>
<feature type="modified residue" description="4-aspartylphosphate" evidence="13">
    <location>
        <position position="890"/>
    </location>
</feature>
<dbReference type="SUPFAM" id="SSF55785">
    <property type="entry name" value="PYP-like sensor domain (PAS domain)"/>
    <property type="match status" value="2"/>
</dbReference>
<gene>
    <name evidence="20" type="ordered locus">Alvin_0723</name>
</gene>
<dbReference type="InterPro" id="IPR036890">
    <property type="entry name" value="HATPase_C_sf"/>
</dbReference>
<feature type="domain" description="PAS" evidence="17">
    <location>
        <begin position="455"/>
        <end position="525"/>
    </location>
</feature>
<proteinExistence type="predicted"/>
<evidence type="ECO:0000256" key="7">
    <source>
        <dbReference type="ARBA" id="ARBA00022741"/>
    </source>
</evidence>
<evidence type="ECO:0000259" key="16">
    <source>
        <dbReference type="PROSITE" id="PS50110"/>
    </source>
</evidence>
<dbReference type="SUPFAM" id="SSF52172">
    <property type="entry name" value="CheY-like"/>
    <property type="match status" value="1"/>
</dbReference>
<evidence type="ECO:0000256" key="14">
    <source>
        <dbReference type="SAM" id="Phobius"/>
    </source>
</evidence>
<dbReference type="SUPFAM" id="SSF55874">
    <property type="entry name" value="ATPase domain of HSP90 chaperone/DNA topoisomerase II/histidine kinase"/>
    <property type="match status" value="1"/>
</dbReference>
<accession>D3RPU0</accession>
<dbReference type="GO" id="GO:0009927">
    <property type="term" value="F:histidine phosphotransfer kinase activity"/>
    <property type="evidence" value="ECO:0007669"/>
    <property type="project" value="TreeGrafter"/>
</dbReference>
<dbReference type="InterPro" id="IPR005467">
    <property type="entry name" value="His_kinase_dom"/>
</dbReference>
<dbReference type="InterPro" id="IPR003661">
    <property type="entry name" value="HisK_dim/P_dom"/>
</dbReference>
<feature type="domain" description="Histidine kinase" evidence="15">
    <location>
        <begin position="599"/>
        <end position="816"/>
    </location>
</feature>
<dbReference type="RefSeq" id="WP_012969948.1">
    <property type="nucleotide sequence ID" value="NC_013851.1"/>
</dbReference>
<dbReference type="InterPro" id="IPR036097">
    <property type="entry name" value="HisK_dim/P_sf"/>
</dbReference>
<evidence type="ECO:0000256" key="1">
    <source>
        <dbReference type="ARBA" id="ARBA00000085"/>
    </source>
</evidence>
<dbReference type="PROSITE" id="PS50113">
    <property type="entry name" value="PAC"/>
    <property type="match status" value="1"/>
</dbReference>
<keyword evidence="5" id="KW-0808">Transferase</keyword>
<evidence type="ECO:0000256" key="10">
    <source>
        <dbReference type="ARBA" id="ARBA00022989"/>
    </source>
</evidence>
<dbReference type="PROSITE" id="PS50112">
    <property type="entry name" value="PAS"/>
    <property type="match status" value="1"/>
</dbReference>
<evidence type="ECO:0000259" key="18">
    <source>
        <dbReference type="PROSITE" id="PS50113"/>
    </source>
</evidence>
<evidence type="ECO:0000256" key="11">
    <source>
        <dbReference type="ARBA" id="ARBA00023012"/>
    </source>
</evidence>
<keyword evidence="11" id="KW-0902">Two-component regulatory system</keyword>
<dbReference type="AlphaFoldDB" id="D3RPU0"/>
<dbReference type="EMBL" id="CP001896">
    <property type="protein sequence ID" value="ADC61672.1"/>
    <property type="molecule type" value="Genomic_DNA"/>
</dbReference>
<evidence type="ECO:0000313" key="21">
    <source>
        <dbReference type="Proteomes" id="UP000001441"/>
    </source>
</evidence>
<dbReference type="NCBIfam" id="TIGR00229">
    <property type="entry name" value="sensory_box"/>
    <property type="match status" value="1"/>
</dbReference>
<dbReference type="Gene3D" id="1.10.287.130">
    <property type="match status" value="1"/>
</dbReference>
<dbReference type="PROSITE" id="PS50839">
    <property type="entry name" value="CHASE"/>
    <property type="match status" value="1"/>
</dbReference>
<reference evidence="20 21" key="1">
    <citation type="journal article" date="2011" name="Stand. Genomic Sci.">
        <title>Complete genome sequence of Allochromatium vinosum DSM 180(T).</title>
        <authorList>
            <person name="Weissgerber T."/>
            <person name="Zigann R."/>
            <person name="Bruce D."/>
            <person name="Chang Y.J."/>
            <person name="Detter J.C."/>
            <person name="Han C."/>
            <person name="Hauser L."/>
            <person name="Jeffries C.D."/>
            <person name="Land M."/>
            <person name="Munk A.C."/>
            <person name="Tapia R."/>
            <person name="Dahl C."/>
        </authorList>
    </citation>
    <scope>NUCLEOTIDE SEQUENCE [LARGE SCALE GENOMIC DNA]</scope>
    <source>
        <strain evidence="21">ATCC 17899 / DSM 180 / NBRC 103801 / NCIMB 10441 / D</strain>
    </source>
</reference>
<dbReference type="InterPro" id="IPR000700">
    <property type="entry name" value="PAS-assoc_C"/>
</dbReference>
<dbReference type="eggNOG" id="COG0784">
    <property type="taxonomic scope" value="Bacteria"/>
</dbReference>
<feature type="domain" description="Response regulatory" evidence="16">
    <location>
        <begin position="840"/>
        <end position="957"/>
    </location>
</feature>
<dbReference type="Gene3D" id="3.30.450.350">
    <property type="entry name" value="CHASE domain"/>
    <property type="match status" value="1"/>
</dbReference>
<dbReference type="InterPro" id="IPR013656">
    <property type="entry name" value="PAS_4"/>
</dbReference>
<evidence type="ECO:0000256" key="12">
    <source>
        <dbReference type="ARBA" id="ARBA00023136"/>
    </source>
</evidence>
<dbReference type="eggNOG" id="COG2205">
    <property type="taxonomic scope" value="Bacteria"/>
</dbReference>
<dbReference type="CDD" id="cd00130">
    <property type="entry name" value="PAS"/>
    <property type="match status" value="1"/>
</dbReference>
<evidence type="ECO:0000256" key="5">
    <source>
        <dbReference type="ARBA" id="ARBA00022679"/>
    </source>
</evidence>
<dbReference type="Pfam" id="PF00072">
    <property type="entry name" value="Response_reg"/>
    <property type="match status" value="1"/>
</dbReference>
<evidence type="ECO:0000256" key="4">
    <source>
        <dbReference type="ARBA" id="ARBA00022553"/>
    </source>
</evidence>
<dbReference type="HOGENOM" id="CLU_000445_114_62_6"/>
<dbReference type="eggNOG" id="COG3290">
    <property type="taxonomic scope" value="Bacteria"/>
</dbReference>
<dbReference type="Gene3D" id="3.30.450.20">
    <property type="entry name" value="PAS domain"/>
    <property type="match status" value="2"/>
</dbReference>
<feature type="transmembrane region" description="Helical" evidence="14">
    <location>
        <begin position="281"/>
        <end position="298"/>
    </location>
</feature>
<evidence type="ECO:0000256" key="8">
    <source>
        <dbReference type="ARBA" id="ARBA00022777"/>
    </source>
</evidence>
<dbReference type="PANTHER" id="PTHR43047">
    <property type="entry name" value="TWO-COMPONENT HISTIDINE PROTEIN KINASE"/>
    <property type="match status" value="1"/>
</dbReference>
<dbReference type="OrthoDB" id="7051794at2"/>
<evidence type="ECO:0000313" key="20">
    <source>
        <dbReference type="EMBL" id="ADC61672.1"/>
    </source>
</evidence>
<keyword evidence="4 13" id="KW-0597">Phosphoprotein</keyword>
<dbReference type="PROSITE" id="PS50110">
    <property type="entry name" value="RESPONSE_REGULATORY"/>
    <property type="match status" value="1"/>
</dbReference>
<dbReference type="InterPro" id="IPR011006">
    <property type="entry name" value="CheY-like_superfamily"/>
</dbReference>
<dbReference type="InterPro" id="IPR035965">
    <property type="entry name" value="PAS-like_dom_sf"/>
</dbReference>
<evidence type="ECO:0000259" key="17">
    <source>
        <dbReference type="PROSITE" id="PS50112"/>
    </source>
</evidence>
<protein>
    <recommendedName>
        <fullName evidence="3">histidine kinase</fullName>
        <ecNumber evidence="3">2.7.13.3</ecNumber>
    </recommendedName>
</protein>
<dbReference type="GO" id="GO:0005524">
    <property type="term" value="F:ATP binding"/>
    <property type="evidence" value="ECO:0007669"/>
    <property type="project" value="UniProtKB-KW"/>
</dbReference>
<dbReference type="GO" id="GO:0005886">
    <property type="term" value="C:plasma membrane"/>
    <property type="evidence" value="ECO:0007669"/>
    <property type="project" value="UniProtKB-ARBA"/>
</dbReference>
<dbReference type="PANTHER" id="PTHR43047:SF72">
    <property type="entry name" value="OSMOSENSING HISTIDINE PROTEIN KINASE SLN1"/>
    <property type="match status" value="1"/>
</dbReference>
<dbReference type="InterPro" id="IPR001789">
    <property type="entry name" value="Sig_transdc_resp-reg_receiver"/>
</dbReference>
<evidence type="ECO:0000256" key="13">
    <source>
        <dbReference type="PROSITE-ProRule" id="PRU00169"/>
    </source>
</evidence>
<dbReference type="InterPro" id="IPR006189">
    <property type="entry name" value="CHASE_dom"/>
</dbReference>
<keyword evidence="9" id="KW-0067">ATP-binding</keyword>
<keyword evidence="21" id="KW-1185">Reference proteome</keyword>
<sequence>MTPDSQSGRVQPSAVRRLGGIPLDRWGRFAVLLLALGLFLAALLAERLNDRYSAELQRQTVAAQATVLRDRLAINLGGDIQLVQGLVALIAAEPELDAARFAHAARAILAGRTRLRNVAAAPDMVIRLIYPLEGNTAALGLDLRSRPDQASAADQARRDRRAVLNGPIQLVQGGCGFAARFPVHVERPGAEERFWGLVSALIDCEQLYRDSGLLETGTTLEVAMRGRDGDPDSDVFFGRAGIFDEDPVLIELPLPHGSWRIAAIPHGGWPAHAANVWTLRLALLIVLLLVLLPAMALARTASTTRALSQRTAEALSLTEATLEATDNGILVIDLAGRVVSSNQRVIDMWRIPHALLETGDDAQILTHVIDQLADPEPFVRKVRELYEHPDASSRDTLLFRDGRVFARFSHPQRVGSAVVGRVWSFLDVTDQTRAEQNVRELSRQLSEELERSEQQRYLLQCLLSAIPDAVWMKDPQGVFLSCNPEFAQMLGQDVDRIIGTSDDDYFPPEVAEAFRADDRRAAESTTPIRCEEWIDYVSDARRVLWATVKSAVRAEDGRLLGVLGIARDITSQHTVLTELEEARNAALQASEAKSRFLAHMSHELRTPLNAIIGFSQMLDMGALDPLTAQQQTAVSHIRDSGRHLLELINDILDLARIESGQSELNLDAIPLDPLIDEVMALSRPAADGRRICIDRGGEAGLHVYADRTRLRQVLLNLTSNAIKYNRLGGRVTIDVEPAGEWVRIRVSDTGAGIDESLREEIFQPFQRLGAEKTAIEGTGIGLIICKHLIEVMGGSIDFDSVPGQGSRFWFELRPVHPEPTARRPTVTTLQDGLDGQLHGCVLYVEDNPVNLAVMEHLFERLPGVEFLSAIDGETAMALLTERRPDLVLMDINLPGMSGIEILRWMRDHAHLRDIPVIAVSANAIPETIQASLEADFQAYITKPFGVDQLLAQLRAYLGAPRPD</sequence>
<dbReference type="FunFam" id="1.10.287.130:FF:000038">
    <property type="entry name" value="Sensory transduction histidine kinase"/>
    <property type="match status" value="1"/>
</dbReference>
<dbReference type="Pfam" id="PF03924">
    <property type="entry name" value="CHASE"/>
    <property type="match status" value="1"/>
</dbReference>
<evidence type="ECO:0000256" key="2">
    <source>
        <dbReference type="ARBA" id="ARBA00004370"/>
    </source>
</evidence>
<keyword evidence="7" id="KW-0547">Nucleotide-binding</keyword>
<dbReference type="SMART" id="SM00448">
    <property type="entry name" value="REC"/>
    <property type="match status" value="1"/>
</dbReference>
<name>D3RPU0_ALLVD</name>
<evidence type="ECO:0000256" key="9">
    <source>
        <dbReference type="ARBA" id="ARBA00022840"/>
    </source>
</evidence>
<keyword evidence="12 14" id="KW-0472">Membrane</keyword>
<keyword evidence="6 14" id="KW-0812">Transmembrane</keyword>
<dbReference type="SMART" id="SM00387">
    <property type="entry name" value="HATPase_c"/>
    <property type="match status" value="1"/>
</dbReference>
<dbReference type="STRING" id="572477.Alvin_0723"/>
<comment type="catalytic activity">
    <reaction evidence="1">
        <text>ATP + protein L-histidine = ADP + protein N-phospho-L-histidine.</text>
        <dbReference type="EC" id="2.7.13.3"/>
    </reaction>
</comment>
<dbReference type="Pfam" id="PF00512">
    <property type="entry name" value="HisKA"/>
    <property type="match status" value="1"/>
</dbReference>
<comment type="subcellular location">
    <subcellularLocation>
        <location evidence="2">Membrane</location>
    </subcellularLocation>
</comment>
<dbReference type="SMART" id="SM00091">
    <property type="entry name" value="PAS"/>
    <property type="match status" value="2"/>
</dbReference>
<dbReference type="Pfam" id="PF02518">
    <property type="entry name" value="HATPase_c"/>
    <property type="match status" value="1"/>
</dbReference>
<dbReference type="SUPFAM" id="SSF47384">
    <property type="entry name" value="Homodimeric domain of signal transducing histidine kinase"/>
    <property type="match status" value="1"/>
</dbReference>
<keyword evidence="10 14" id="KW-1133">Transmembrane helix</keyword>
<dbReference type="PRINTS" id="PR00344">
    <property type="entry name" value="BCTRLSENSOR"/>
</dbReference>
<dbReference type="Pfam" id="PF08448">
    <property type="entry name" value="PAS_4"/>
    <property type="match status" value="1"/>
</dbReference>
<keyword evidence="8 20" id="KW-0418">Kinase</keyword>
<dbReference type="SMART" id="SM00388">
    <property type="entry name" value="HisKA"/>
    <property type="match status" value="1"/>
</dbReference>
<feature type="domain" description="CHASE" evidence="19">
    <location>
        <begin position="122"/>
        <end position="262"/>
    </location>
</feature>
<evidence type="ECO:0000259" key="15">
    <source>
        <dbReference type="PROSITE" id="PS50109"/>
    </source>
</evidence>